<name>A0A9D3V3Z9_9ROSI</name>
<evidence type="ECO:0000313" key="3">
    <source>
        <dbReference type="Proteomes" id="UP000828251"/>
    </source>
</evidence>
<organism evidence="2 3">
    <name type="scientific">Gossypium stocksii</name>
    <dbReference type="NCBI Taxonomy" id="47602"/>
    <lineage>
        <taxon>Eukaryota</taxon>
        <taxon>Viridiplantae</taxon>
        <taxon>Streptophyta</taxon>
        <taxon>Embryophyta</taxon>
        <taxon>Tracheophyta</taxon>
        <taxon>Spermatophyta</taxon>
        <taxon>Magnoliopsida</taxon>
        <taxon>eudicotyledons</taxon>
        <taxon>Gunneridae</taxon>
        <taxon>Pentapetalae</taxon>
        <taxon>rosids</taxon>
        <taxon>malvids</taxon>
        <taxon>Malvales</taxon>
        <taxon>Malvaceae</taxon>
        <taxon>Malvoideae</taxon>
        <taxon>Gossypium</taxon>
    </lineage>
</organism>
<protein>
    <submittedName>
        <fullName evidence="2">Uncharacterized protein</fullName>
    </submittedName>
</protein>
<evidence type="ECO:0000313" key="2">
    <source>
        <dbReference type="EMBL" id="KAH1067637.1"/>
    </source>
</evidence>
<keyword evidence="1" id="KW-1133">Transmembrane helix</keyword>
<feature type="transmembrane region" description="Helical" evidence="1">
    <location>
        <begin position="23"/>
        <end position="44"/>
    </location>
</feature>
<keyword evidence="1" id="KW-0812">Transmembrane</keyword>
<sequence length="104" mass="12277">MKSIYVQRCNKKGGSGGPSNYTAHLPCISSNLVILLFLFPSLFLQHSWQKNHDQQHSLSKPMNIRSKTGLWFMLYREANWDMSSWLLYKVGHFIEDFKSLRERR</sequence>
<keyword evidence="1" id="KW-0472">Membrane</keyword>
<dbReference type="EMBL" id="JAIQCV010000009">
    <property type="protein sequence ID" value="KAH1067637.1"/>
    <property type="molecule type" value="Genomic_DNA"/>
</dbReference>
<comment type="caution">
    <text evidence="2">The sequence shown here is derived from an EMBL/GenBank/DDBJ whole genome shotgun (WGS) entry which is preliminary data.</text>
</comment>
<dbReference type="AlphaFoldDB" id="A0A9D3V3Z9"/>
<keyword evidence="3" id="KW-1185">Reference proteome</keyword>
<proteinExistence type="predicted"/>
<evidence type="ECO:0000256" key="1">
    <source>
        <dbReference type="SAM" id="Phobius"/>
    </source>
</evidence>
<reference evidence="2 3" key="1">
    <citation type="journal article" date="2021" name="Plant Biotechnol. J.">
        <title>Multi-omics assisted identification of the key and species-specific regulatory components of drought-tolerant mechanisms in Gossypium stocksii.</title>
        <authorList>
            <person name="Yu D."/>
            <person name="Ke L."/>
            <person name="Zhang D."/>
            <person name="Wu Y."/>
            <person name="Sun Y."/>
            <person name="Mei J."/>
            <person name="Sun J."/>
            <person name="Sun Y."/>
        </authorList>
    </citation>
    <scope>NUCLEOTIDE SEQUENCE [LARGE SCALE GENOMIC DNA]</scope>
    <source>
        <strain evidence="3">cv. E1</strain>
        <tissue evidence="2">Leaf</tissue>
    </source>
</reference>
<dbReference type="Proteomes" id="UP000828251">
    <property type="component" value="Unassembled WGS sequence"/>
</dbReference>
<accession>A0A9D3V3Z9</accession>
<gene>
    <name evidence="2" type="ORF">J1N35_032624</name>
</gene>